<reference evidence="2" key="1">
    <citation type="journal article" date="2019" name="Int. J. Syst. Evol. Microbiol.">
        <title>The Global Catalogue of Microorganisms (GCM) 10K type strain sequencing project: providing services to taxonomists for standard genome sequencing and annotation.</title>
        <authorList>
            <consortium name="The Broad Institute Genomics Platform"/>
            <consortium name="The Broad Institute Genome Sequencing Center for Infectious Disease"/>
            <person name="Wu L."/>
            <person name="Ma J."/>
        </authorList>
    </citation>
    <scope>NUCLEOTIDE SEQUENCE [LARGE SCALE GENOMIC DNA]</scope>
    <source>
        <strain evidence="2">CGMCC 1.9106</strain>
    </source>
</reference>
<evidence type="ECO:0000313" key="1">
    <source>
        <dbReference type="EMBL" id="MFC7245056.1"/>
    </source>
</evidence>
<sequence length="129" mass="14234">MTITQAIAAQRLPDLDQYRLHRTAEEAELDGVAVPDLAARFYRCSLPDGRLASVGHYTLAGRDLLMAWGYVDEKHCRSHTVSADDEGWGPVVDGCPDVDFVRDADRVVGLRVRAADGSWTDHTTAARRP</sequence>
<evidence type="ECO:0000313" key="2">
    <source>
        <dbReference type="Proteomes" id="UP001596392"/>
    </source>
</evidence>
<dbReference type="Proteomes" id="UP001596392">
    <property type="component" value="Unassembled WGS sequence"/>
</dbReference>
<accession>A0ABW2GYJ7</accession>
<protein>
    <submittedName>
        <fullName evidence="1">Uncharacterized protein</fullName>
    </submittedName>
</protein>
<gene>
    <name evidence="1" type="ORF">ACFQO7_21485</name>
</gene>
<organism evidence="1 2">
    <name type="scientific">Catellatospora aurea</name>
    <dbReference type="NCBI Taxonomy" id="1337874"/>
    <lineage>
        <taxon>Bacteria</taxon>
        <taxon>Bacillati</taxon>
        <taxon>Actinomycetota</taxon>
        <taxon>Actinomycetes</taxon>
        <taxon>Micromonosporales</taxon>
        <taxon>Micromonosporaceae</taxon>
        <taxon>Catellatospora</taxon>
    </lineage>
</organism>
<dbReference type="RefSeq" id="WP_376808017.1">
    <property type="nucleotide sequence ID" value="NZ_JBHTAC010000022.1"/>
</dbReference>
<comment type="caution">
    <text evidence="1">The sequence shown here is derived from an EMBL/GenBank/DDBJ whole genome shotgun (WGS) entry which is preliminary data.</text>
</comment>
<proteinExistence type="predicted"/>
<keyword evidence="2" id="KW-1185">Reference proteome</keyword>
<name>A0ABW2GYJ7_9ACTN</name>
<dbReference type="EMBL" id="JBHTAC010000022">
    <property type="protein sequence ID" value="MFC7245056.1"/>
    <property type="molecule type" value="Genomic_DNA"/>
</dbReference>